<accession>A0A1J1I0C3</accession>
<gene>
    <name evidence="1" type="ORF">CLUMA_CG006770</name>
</gene>
<reference evidence="1 2" key="1">
    <citation type="submission" date="2015-04" db="EMBL/GenBank/DDBJ databases">
        <authorList>
            <person name="Syromyatnikov M.Y."/>
            <person name="Popov V.N."/>
        </authorList>
    </citation>
    <scope>NUCLEOTIDE SEQUENCE [LARGE SCALE GENOMIC DNA]</scope>
</reference>
<keyword evidence="2" id="KW-1185">Reference proteome</keyword>
<organism evidence="1 2">
    <name type="scientific">Clunio marinus</name>
    <dbReference type="NCBI Taxonomy" id="568069"/>
    <lineage>
        <taxon>Eukaryota</taxon>
        <taxon>Metazoa</taxon>
        <taxon>Ecdysozoa</taxon>
        <taxon>Arthropoda</taxon>
        <taxon>Hexapoda</taxon>
        <taxon>Insecta</taxon>
        <taxon>Pterygota</taxon>
        <taxon>Neoptera</taxon>
        <taxon>Endopterygota</taxon>
        <taxon>Diptera</taxon>
        <taxon>Nematocera</taxon>
        <taxon>Chironomoidea</taxon>
        <taxon>Chironomidae</taxon>
        <taxon>Clunio</taxon>
    </lineage>
</organism>
<evidence type="ECO:0000313" key="1">
    <source>
        <dbReference type="EMBL" id="CRK93226.1"/>
    </source>
</evidence>
<evidence type="ECO:0000313" key="2">
    <source>
        <dbReference type="Proteomes" id="UP000183832"/>
    </source>
</evidence>
<dbReference type="EMBL" id="CVRI01000037">
    <property type="protein sequence ID" value="CRK93226.1"/>
    <property type="molecule type" value="Genomic_DNA"/>
</dbReference>
<sequence length="88" mass="10316">MDLIDEVEILPALQRTNKIKRSQKTDKKRILEHNVIHDPSNIIYFPTRNGHENAVEIGYFFDNHNTMQCVSNNHRLPFLSFIKPSVLN</sequence>
<name>A0A1J1I0C3_9DIPT</name>
<proteinExistence type="predicted"/>
<dbReference type="AlphaFoldDB" id="A0A1J1I0C3"/>
<protein>
    <submittedName>
        <fullName evidence="1">CLUMA_CG006770, isoform A</fullName>
    </submittedName>
</protein>
<dbReference type="Proteomes" id="UP000183832">
    <property type="component" value="Unassembled WGS sequence"/>
</dbReference>